<evidence type="ECO:0000313" key="1">
    <source>
        <dbReference type="EMBL" id="KAL0903481.1"/>
    </source>
</evidence>
<dbReference type="AlphaFoldDB" id="A0ABD0TUX7"/>
<protein>
    <submittedName>
        <fullName evidence="1">Uncharacterized protein</fullName>
    </submittedName>
</protein>
<reference evidence="1 2" key="1">
    <citation type="journal article" date="2024" name="Plant Biotechnol. J.">
        <title>Dendrobium thyrsiflorum genome and its molecular insights into genes involved in important horticultural traits.</title>
        <authorList>
            <person name="Chen B."/>
            <person name="Wang J.Y."/>
            <person name="Zheng P.J."/>
            <person name="Li K.L."/>
            <person name="Liang Y.M."/>
            <person name="Chen X.F."/>
            <person name="Zhang C."/>
            <person name="Zhao X."/>
            <person name="He X."/>
            <person name="Zhang G.Q."/>
            <person name="Liu Z.J."/>
            <person name="Xu Q."/>
        </authorList>
    </citation>
    <scope>NUCLEOTIDE SEQUENCE [LARGE SCALE GENOMIC DNA]</scope>
    <source>
        <strain evidence="1">GZMU011</strain>
    </source>
</reference>
<dbReference type="EMBL" id="JANQDX010000020">
    <property type="protein sequence ID" value="KAL0903481.1"/>
    <property type="molecule type" value="Genomic_DNA"/>
</dbReference>
<accession>A0ABD0TUX7</accession>
<sequence length="209" mass="23479">MCPGWLCHRSGSSVTLEGYQPNRVARQFGLFQATAFDGRPLVPGVTDTRRMDTVPLETRLYTAALTWLHLLRFGTGSSFLLAQLSAHTGVSYTQLAWVRQSFGPVLEHGARRYERRVQRLGLPRGQRSRQGLSDATCDRVITIFWSNDFLFPALADCPQDVQRRISYPMPKPPMPSRSYRPDEFWVAGGEGKESEMEKHAAGGGGSNFW</sequence>
<evidence type="ECO:0000313" key="2">
    <source>
        <dbReference type="Proteomes" id="UP001552299"/>
    </source>
</evidence>
<gene>
    <name evidence="1" type="ORF">M5K25_027866</name>
</gene>
<keyword evidence="2" id="KW-1185">Reference proteome</keyword>
<dbReference type="Proteomes" id="UP001552299">
    <property type="component" value="Unassembled WGS sequence"/>
</dbReference>
<organism evidence="1 2">
    <name type="scientific">Dendrobium thyrsiflorum</name>
    <name type="common">Pinecone-like raceme dendrobium</name>
    <name type="synonym">Orchid</name>
    <dbReference type="NCBI Taxonomy" id="117978"/>
    <lineage>
        <taxon>Eukaryota</taxon>
        <taxon>Viridiplantae</taxon>
        <taxon>Streptophyta</taxon>
        <taxon>Embryophyta</taxon>
        <taxon>Tracheophyta</taxon>
        <taxon>Spermatophyta</taxon>
        <taxon>Magnoliopsida</taxon>
        <taxon>Liliopsida</taxon>
        <taxon>Asparagales</taxon>
        <taxon>Orchidaceae</taxon>
        <taxon>Epidendroideae</taxon>
        <taxon>Malaxideae</taxon>
        <taxon>Dendrobiinae</taxon>
        <taxon>Dendrobium</taxon>
    </lineage>
</organism>
<comment type="caution">
    <text evidence="1">The sequence shown here is derived from an EMBL/GenBank/DDBJ whole genome shotgun (WGS) entry which is preliminary data.</text>
</comment>
<proteinExistence type="predicted"/>
<name>A0ABD0TUX7_DENTH</name>